<reference evidence="6 7" key="1">
    <citation type="submission" date="2018-06" db="EMBL/GenBank/DDBJ databases">
        <title>Genomic Encyclopedia of Type Strains, Phase IV (KMG-IV): sequencing the most valuable type-strain genomes for metagenomic binning, comparative biology and taxonomic classification.</title>
        <authorList>
            <person name="Goeker M."/>
        </authorList>
    </citation>
    <scope>NUCLEOTIDE SEQUENCE [LARGE SCALE GENOMIC DNA]</scope>
    <source>
        <strain evidence="6 7">DSM 24875</strain>
    </source>
</reference>
<dbReference type="PANTHER" id="PTHR34298">
    <property type="entry name" value="SEGREGATION AND CONDENSATION PROTEIN B"/>
    <property type="match status" value="1"/>
</dbReference>
<protein>
    <submittedName>
        <fullName evidence="6">Condensin subunit ScpB</fullName>
    </submittedName>
</protein>
<gene>
    <name evidence="6" type="ORF">DFR50_16114</name>
</gene>
<dbReference type="Gene3D" id="1.10.10.10">
    <property type="entry name" value="Winged helix-like DNA-binding domain superfamily/Winged helix DNA-binding domain"/>
    <property type="match status" value="2"/>
</dbReference>
<evidence type="ECO:0000313" key="6">
    <source>
        <dbReference type="EMBL" id="RBP00974.1"/>
    </source>
</evidence>
<dbReference type="AlphaFoldDB" id="A0A366EEY5"/>
<sequence length="236" mass="25424">MARTRAASNVASLFDVIAPRATPEDVRIAEAMVFASAEPLEESAIAARLSAGADVGAIMDGLRRTYADRGVNLIRVARRWTFRTAADLSWLLAREDEDKRKLSRAAIETLAIVAYHQPVTRADIEEIRGVAVSKGALDVLMEAGWVRMRGRRKAPGRPITYGTTTEFLIQFGLDAIGDLPGLDELQAAGLFDGKLPAGYGVPLPSDEPALRADEDPLEDAGTLAEVWGEVAPDEPS</sequence>
<keyword evidence="7" id="KW-1185">Reference proteome</keyword>
<dbReference type="InterPro" id="IPR005234">
    <property type="entry name" value="ScpB_csome_segregation"/>
</dbReference>
<evidence type="ECO:0000256" key="5">
    <source>
        <dbReference type="SAM" id="MobiDB-lite"/>
    </source>
</evidence>
<proteinExistence type="predicted"/>
<evidence type="ECO:0000256" key="1">
    <source>
        <dbReference type="ARBA" id="ARBA00022490"/>
    </source>
</evidence>
<evidence type="ECO:0000313" key="7">
    <source>
        <dbReference type="Proteomes" id="UP000253529"/>
    </source>
</evidence>
<keyword evidence="1" id="KW-0963">Cytoplasm</keyword>
<dbReference type="PANTHER" id="PTHR34298:SF2">
    <property type="entry name" value="SEGREGATION AND CONDENSATION PROTEIN B"/>
    <property type="match status" value="1"/>
</dbReference>
<dbReference type="InterPro" id="IPR036390">
    <property type="entry name" value="WH_DNA-bd_sf"/>
</dbReference>
<dbReference type="InterPro" id="IPR036388">
    <property type="entry name" value="WH-like_DNA-bd_sf"/>
</dbReference>
<dbReference type="NCBIfam" id="TIGR00281">
    <property type="entry name" value="SMC-Scp complex subunit ScpB"/>
    <property type="match status" value="1"/>
</dbReference>
<dbReference type="GO" id="GO:0051301">
    <property type="term" value="P:cell division"/>
    <property type="evidence" value="ECO:0007669"/>
    <property type="project" value="UniProtKB-KW"/>
</dbReference>
<dbReference type="Proteomes" id="UP000253529">
    <property type="component" value="Unassembled WGS sequence"/>
</dbReference>
<dbReference type="SUPFAM" id="SSF46785">
    <property type="entry name" value="Winged helix' DNA-binding domain"/>
    <property type="match status" value="2"/>
</dbReference>
<keyword evidence="3" id="KW-0159">Chromosome partition</keyword>
<name>A0A366EEY5_9HYPH</name>
<evidence type="ECO:0000256" key="2">
    <source>
        <dbReference type="ARBA" id="ARBA00022618"/>
    </source>
</evidence>
<organism evidence="6 7">
    <name type="scientific">Roseiarcus fermentans</name>
    <dbReference type="NCBI Taxonomy" id="1473586"/>
    <lineage>
        <taxon>Bacteria</taxon>
        <taxon>Pseudomonadati</taxon>
        <taxon>Pseudomonadota</taxon>
        <taxon>Alphaproteobacteria</taxon>
        <taxon>Hyphomicrobiales</taxon>
        <taxon>Roseiarcaceae</taxon>
        <taxon>Roseiarcus</taxon>
    </lineage>
</organism>
<dbReference type="OrthoDB" id="9806226at2"/>
<evidence type="ECO:0000256" key="4">
    <source>
        <dbReference type="ARBA" id="ARBA00023306"/>
    </source>
</evidence>
<keyword evidence="4" id="KW-0131">Cell cycle</keyword>
<feature type="region of interest" description="Disordered" evidence="5">
    <location>
        <begin position="202"/>
        <end position="236"/>
    </location>
</feature>
<comment type="caution">
    <text evidence="6">The sequence shown here is derived from an EMBL/GenBank/DDBJ whole genome shotgun (WGS) entry which is preliminary data.</text>
</comment>
<dbReference type="Pfam" id="PF04079">
    <property type="entry name" value="SMC_ScpB"/>
    <property type="match status" value="1"/>
</dbReference>
<keyword evidence="2" id="KW-0132">Cell division</keyword>
<dbReference type="GO" id="GO:0051304">
    <property type="term" value="P:chromosome separation"/>
    <property type="evidence" value="ECO:0007669"/>
    <property type="project" value="InterPro"/>
</dbReference>
<dbReference type="EMBL" id="QNRK01000061">
    <property type="protein sequence ID" value="RBP00974.1"/>
    <property type="molecule type" value="Genomic_DNA"/>
</dbReference>
<evidence type="ECO:0000256" key="3">
    <source>
        <dbReference type="ARBA" id="ARBA00022829"/>
    </source>
</evidence>
<accession>A0A366EEY5</accession>
<dbReference type="RefSeq" id="WP_113894043.1">
    <property type="nucleotide sequence ID" value="NZ_QNRK01000061.1"/>
</dbReference>